<dbReference type="AlphaFoldDB" id="A0AAW2ZB51"/>
<dbReference type="InterPro" id="IPR033471">
    <property type="entry name" value="DIRP"/>
</dbReference>
<name>A0AAW2ZB51_9EUKA</name>
<dbReference type="GO" id="GO:0006351">
    <property type="term" value="P:DNA-templated transcription"/>
    <property type="evidence" value="ECO:0007669"/>
    <property type="project" value="InterPro"/>
</dbReference>
<dbReference type="GO" id="GO:0006357">
    <property type="term" value="P:regulation of transcription by RNA polymerase II"/>
    <property type="evidence" value="ECO:0007669"/>
    <property type="project" value="TreeGrafter"/>
</dbReference>
<accession>A0AAW2ZB51</accession>
<evidence type="ECO:0000256" key="2">
    <source>
        <dbReference type="ARBA" id="ARBA00023242"/>
    </source>
</evidence>
<comment type="caution">
    <text evidence="5">The sequence shown here is derived from an EMBL/GenBank/DDBJ whole genome shotgun (WGS) entry which is preliminary data.</text>
</comment>
<gene>
    <name evidence="5" type="ORF">AKO1_000986</name>
</gene>
<organism evidence="5 6">
    <name type="scientific">Acrasis kona</name>
    <dbReference type="NCBI Taxonomy" id="1008807"/>
    <lineage>
        <taxon>Eukaryota</taxon>
        <taxon>Discoba</taxon>
        <taxon>Heterolobosea</taxon>
        <taxon>Tetramitia</taxon>
        <taxon>Eutetramitia</taxon>
        <taxon>Acrasidae</taxon>
        <taxon>Acrasis</taxon>
    </lineage>
</organism>
<dbReference type="PANTHER" id="PTHR21689:SF2">
    <property type="entry name" value="PROTEIN LIN-9 HOMOLOG"/>
    <property type="match status" value="1"/>
</dbReference>
<dbReference type="EMBL" id="JAOPGA020001301">
    <property type="protein sequence ID" value="KAL0487082.1"/>
    <property type="molecule type" value="Genomic_DNA"/>
</dbReference>
<protein>
    <submittedName>
        <fullName evidence="5">LIN9</fullName>
    </submittedName>
</protein>
<evidence type="ECO:0000313" key="6">
    <source>
        <dbReference type="Proteomes" id="UP001431209"/>
    </source>
</evidence>
<dbReference type="InterPro" id="IPR010561">
    <property type="entry name" value="LIN-9/ALY1"/>
</dbReference>
<evidence type="ECO:0000313" key="5">
    <source>
        <dbReference type="EMBL" id="KAL0487082.1"/>
    </source>
</evidence>
<dbReference type="GO" id="GO:0051726">
    <property type="term" value="P:regulation of cell cycle"/>
    <property type="evidence" value="ECO:0007669"/>
    <property type="project" value="TreeGrafter"/>
</dbReference>
<reference evidence="5 6" key="1">
    <citation type="submission" date="2024-03" db="EMBL/GenBank/DDBJ databases">
        <title>The Acrasis kona genome and developmental transcriptomes reveal deep origins of eukaryotic multicellular pathways.</title>
        <authorList>
            <person name="Sheikh S."/>
            <person name="Fu C.-J."/>
            <person name="Brown M.W."/>
            <person name="Baldauf S.L."/>
        </authorList>
    </citation>
    <scope>NUCLEOTIDE SEQUENCE [LARGE SCALE GENOMIC DNA]</scope>
    <source>
        <strain evidence="5 6">ATCC MYA-3509</strain>
    </source>
</reference>
<dbReference type="GO" id="GO:0017053">
    <property type="term" value="C:transcription repressor complex"/>
    <property type="evidence" value="ECO:0007669"/>
    <property type="project" value="InterPro"/>
</dbReference>
<evidence type="ECO:0000259" key="4">
    <source>
        <dbReference type="SMART" id="SM01135"/>
    </source>
</evidence>
<proteinExistence type="predicted"/>
<comment type="subcellular location">
    <subcellularLocation>
        <location evidence="1">Nucleus</location>
    </subcellularLocation>
</comment>
<keyword evidence="6" id="KW-1185">Reference proteome</keyword>
<feature type="region of interest" description="Disordered" evidence="3">
    <location>
        <begin position="324"/>
        <end position="343"/>
    </location>
</feature>
<dbReference type="Pfam" id="PF06584">
    <property type="entry name" value="DIRP"/>
    <property type="match status" value="1"/>
</dbReference>
<dbReference type="GO" id="GO:0003677">
    <property type="term" value="F:DNA binding"/>
    <property type="evidence" value="ECO:0007669"/>
    <property type="project" value="TreeGrafter"/>
</dbReference>
<feature type="non-terminal residue" evidence="5">
    <location>
        <position position="1"/>
    </location>
</feature>
<evidence type="ECO:0000256" key="3">
    <source>
        <dbReference type="SAM" id="MobiDB-lite"/>
    </source>
</evidence>
<evidence type="ECO:0000256" key="1">
    <source>
        <dbReference type="ARBA" id="ARBA00004123"/>
    </source>
</evidence>
<dbReference type="PANTHER" id="PTHR21689">
    <property type="entry name" value="LIN-9"/>
    <property type="match status" value="1"/>
</dbReference>
<feature type="domain" description="DIRP" evidence="4">
    <location>
        <begin position="1"/>
        <end position="80"/>
    </location>
</feature>
<dbReference type="Proteomes" id="UP001431209">
    <property type="component" value="Unassembled WGS sequence"/>
</dbReference>
<sequence>EFLACVNELQTFDVSKIKKSDIPELRKQLTKKFGKPRRLSSNFLASERNKLYAYRNAVRAELLNINPKRLQVNDKALVYNENQFYTGTIQSVAHDSYGVKYDEMYDDKNIYQISDIYVMSLGKIHVTSFAPTSPIQHQFQTPVRNSYSTPNRTPGTPQIHISTPQRTISTSDIAVDLAAYIYHLRQKQQLVHSFRCMNDTARTLIESASAPEASSDPSSLYFSRDYVQLLLQLKNNNVSLDQSLFKLRRFQSQVFHHNPSSSINSTNLAQPYSHLLEPSSRIGQNETTSDVFNNNQSTANDVVNAISSEIGQHMDQKRSLIGGSSAILSSPNANNGSGPSNSNQLITSTGSTNAVNIVNVTNLVQNTRQIRGKVGECVAFLLHLQSCIHNMNASDVDLTLDAALMALKPSVMTPSSQQVYDDIKNMIRELKGIFGKK</sequence>
<keyword evidence="2" id="KW-0539">Nucleus</keyword>
<dbReference type="SMART" id="SM01135">
    <property type="entry name" value="DIRP"/>
    <property type="match status" value="1"/>
</dbReference>
<dbReference type="GO" id="GO:0005654">
    <property type="term" value="C:nucleoplasm"/>
    <property type="evidence" value="ECO:0007669"/>
    <property type="project" value="TreeGrafter"/>
</dbReference>